<feature type="transmembrane region" description="Helical" evidence="7">
    <location>
        <begin position="76"/>
        <end position="98"/>
    </location>
</feature>
<dbReference type="SUPFAM" id="SSF161098">
    <property type="entry name" value="MetI-like"/>
    <property type="match status" value="1"/>
</dbReference>
<protein>
    <submittedName>
        <fullName evidence="9">Phosphonate ABC transporter, permease protein PhnE</fullName>
    </submittedName>
</protein>
<feature type="transmembrane region" description="Helical" evidence="7">
    <location>
        <begin position="118"/>
        <end position="136"/>
    </location>
</feature>
<dbReference type="Gene3D" id="1.10.3720.10">
    <property type="entry name" value="MetI-like"/>
    <property type="match status" value="1"/>
</dbReference>
<keyword evidence="3" id="KW-1003">Cell membrane</keyword>
<dbReference type="InterPro" id="IPR000515">
    <property type="entry name" value="MetI-like"/>
</dbReference>
<dbReference type="InterPro" id="IPR005769">
    <property type="entry name" value="PhnE/PtxC"/>
</dbReference>
<dbReference type="PANTHER" id="PTHR30043">
    <property type="entry name" value="PHOSPHONATES TRANSPORT SYSTEM PERMEASE PROTEIN"/>
    <property type="match status" value="1"/>
</dbReference>
<organism evidence="9 10">
    <name type="scientific">Enterococcus casseliflavus</name>
    <name type="common">Enterococcus flavescens</name>
    <dbReference type="NCBI Taxonomy" id="37734"/>
    <lineage>
        <taxon>Bacteria</taxon>
        <taxon>Bacillati</taxon>
        <taxon>Bacillota</taxon>
        <taxon>Bacilli</taxon>
        <taxon>Lactobacillales</taxon>
        <taxon>Enterococcaceae</taxon>
        <taxon>Enterococcus</taxon>
    </lineage>
</organism>
<dbReference type="Proteomes" id="UP000286288">
    <property type="component" value="Unassembled WGS sequence"/>
</dbReference>
<feature type="transmembrane region" description="Helical" evidence="7">
    <location>
        <begin position="44"/>
        <end position="64"/>
    </location>
</feature>
<evidence type="ECO:0000259" key="8">
    <source>
        <dbReference type="PROSITE" id="PS50928"/>
    </source>
</evidence>
<evidence type="ECO:0000256" key="1">
    <source>
        <dbReference type="ARBA" id="ARBA00004651"/>
    </source>
</evidence>
<dbReference type="AlphaFoldDB" id="A0A415EVA4"/>
<evidence type="ECO:0000256" key="5">
    <source>
        <dbReference type="ARBA" id="ARBA00022989"/>
    </source>
</evidence>
<dbReference type="NCBIfam" id="TIGR01097">
    <property type="entry name" value="PhnE"/>
    <property type="match status" value="1"/>
</dbReference>
<dbReference type="InterPro" id="IPR035906">
    <property type="entry name" value="MetI-like_sf"/>
</dbReference>
<sequence>MEKPRFVIPLRVESNKGRVLNGLLVVVAVLLSFAYLQINVVEAFRSLPAFVGFFVQNFFPANFVNIRSYLPLVAETVLFAIVGTYLSAFLAFVCGLLMSEQTNPYPFVRTSVRMVISFLRNIPVLVWASLFVYIFGIGNMVGLLALTVATLGFLARSYADSIDEIGSSKLEALRAAGASYWQILFHGLIPEFIPSWINWTLFSFEINIRASSILGMVGAGGMGIMIQTNIRLFKYREAFALIILLVVLVLLTEFAVNQLRKRIA</sequence>
<evidence type="ECO:0000256" key="4">
    <source>
        <dbReference type="ARBA" id="ARBA00022692"/>
    </source>
</evidence>
<dbReference type="GO" id="GO:0005886">
    <property type="term" value="C:plasma membrane"/>
    <property type="evidence" value="ECO:0007669"/>
    <property type="project" value="UniProtKB-SubCell"/>
</dbReference>
<dbReference type="PANTHER" id="PTHR30043:SF1">
    <property type="entry name" value="ABC TRANSPORT SYSTEM PERMEASE PROTEIN P69"/>
    <property type="match status" value="1"/>
</dbReference>
<feature type="domain" description="ABC transmembrane type-1" evidence="8">
    <location>
        <begin position="73"/>
        <end position="256"/>
    </location>
</feature>
<name>A0A415EVA4_ENTCA</name>
<accession>A0A415EVA4</accession>
<evidence type="ECO:0000256" key="2">
    <source>
        <dbReference type="ARBA" id="ARBA00022448"/>
    </source>
</evidence>
<feature type="transmembrane region" description="Helical" evidence="7">
    <location>
        <begin position="20"/>
        <end position="38"/>
    </location>
</feature>
<dbReference type="EMBL" id="QRMZ01000005">
    <property type="protein sequence ID" value="RHK07238.1"/>
    <property type="molecule type" value="Genomic_DNA"/>
</dbReference>
<dbReference type="PROSITE" id="PS50928">
    <property type="entry name" value="ABC_TM1"/>
    <property type="match status" value="1"/>
</dbReference>
<evidence type="ECO:0000256" key="6">
    <source>
        <dbReference type="ARBA" id="ARBA00023136"/>
    </source>
</evidence>
<evidence type="ECO:0000313" key="10">
    <source>
        <dbReference type="Proteomes" id="UP000286288"/>
    </source>
</evidence>
<dbReference type="CDD" id="cd06261">
    <property type="entry name" value="TM_PBP2"/>
    <property type="match status" value="1"/>
</dbReference>
<dbReference type="Pfam" id="PF00528">
    <property type="entry name" value="BPD_transp_1"/>
    <property type="match status" value="1"/>
</dbReference>
<comment type="similarity">
    <text evidence="7">Belongs to the binding-protein-dependent transport system permease family.</text>
</comment>
<keyword evidence="5 7" id="KW-1133">Transmembrane helix</keyword>
<keyword evidence="4 7" id="KW-0812">Transmembrane</keyword>
<dbReference type="GO" id="GO:0015416">
    <property type="term" value="F:ABC-type phosphonate transporter activity"/>
    <property type="evidence" value="ECO:0007669"/>
    <property type="project" value="InterPro"/>
</dbReference>
<keyword evidence="6 7" id="KW-0472">Membrane</keyword>
<evidence type="ECO:0000256" key="7">
    <source>
        <dbReference type="RuleBase" id="RU363032"/>
    </source>
</evidence>
<feature type="transmembrane region" description="Helical" evidence="7">
    <location>
        <begin position="238"/>
        <end position="256"/>
    </location>
</feature>
<evidence type="ECO:0000313" key="9">
    <source>
        <dbReference type="EMBL" id="RHK07238.1"/>
    </source>
</evidence>
<proteinExistence type="inferred from homology"/>
<comment type="caution">
    <text evidence="9">The sequence shown here is derived from an EMBL/GenBank/DDBJ whole genome shotgun (WGS) entry which is preliminary data.</text>
</comment>
<reference evidence="9 10" key="1">
    <citation type="submission" date="2018-08" db="EMBL/GenBank/DDBJ databases">
        <title>A genome reference for cultivated species of the human gut microbiota.</title>
        <authorList>
            <person name="Zou Y."/>
            <person name="Xue W."/>
            <person name="Luo G."/>
        </authorList>
    </citation>
    <scope>NUCLEOTIDE SEQUENCE [LARGE SCALE GENOMIC DNA]</scope>
    <source>
        <strain evidence="9 10">AF48-16</strain>
    </source>
</reference>
<evidence type="ECO:0000256" key="3">
    <source>
        <dbReference type="ARBA" id="ARBA00022475"/>
    </source>
</evidence>
<keyword evidence="2 7" id="KW-0813">Transport</keyword>
<gene>
    <name evidence="9" type="primary">phnE</name>
    <name evidence="9" type="ORF">DW084_05080</name>
</gene>
<feature type="transmembrane region" description="Helical" evidence="7">
    <location>
        <begin position="206"/>
        <end position="226"/>
    </location>
</feature>
<comment type="subcellular location">
    <subcellularLocation>
        <location evidence="1 7">Cell membrane</location>
        <topology evidence="1 7">Multi-pass membrane protein</topology>
    </subcellularLocation>
</comment>